<dbReference type="EC" id="5.1.3.15" evidence="4"/>
<dbReference type="GO" id="GO:0005737">
    <property type="term" value="C:cytoplasm"/>
    <property type="evidence" value="ECO:0007669"/>
    <property type="project" value="TreeGrafter"/>
</dbReference>
<dbReference type="Pfam" id="PF01263">
    <property type="entry name" value="Aldose_epim"/>
    <property type="match status" value="1"/>
</dbReference>
<feature type="active site" evidence="5">
    <location>
        <position position="247"/>
    </location>
</feature>
<proteinExistence type="inferred from homology"/>
<feature type="active site" evidence="5">
    <location>
        <position position="145"/>
    </location>
</feature>
<dbReference type="InterPro" id="IPR011013">
    <property type="entry name" value="Gal_mutarotase_sf_dom"/>
</dbReference>
<keyword evidence="7" id="KW-1185">Reference proteome</keyword>
<comment type="caution">
    <text evidence="6">The sequence shown here is derived from an EMBL/GenBank/DDBJ whole genome shotgun (WGS) entry which is preliminary data.</text>
</comment>
<evidence type="ECO:0000256" key="4">
    <source>
        <dbReference type="PIRNR" id="PIRNR016020"/>
    </source>
</evidence>
<dbReference type="Proteomes" id="UP000072741">
    <property type="component" value="Unassembled WGS sequence"/>
</dbReference>
<dbReference type="AlphaFoldDB" id="A0A147HBR8"/>
<reference evidence="6 7" key="1">
    <citation type="journal article" date="2016" name="Front. Microbiol.">
        <title>Genomic Resource of Rice Seed Associated Bacteria.</title>
        <authorList>
            <person name="Midha S."/>
            <person name="Bansal K."/>
            <person name="Sharma S."/>
            <person name="Kumar N."/>
            <person name="Patil P.P."/>
            <person name="Chaudhry V."/>
            <person name="Patil P.B."/>
        </authorList>
    </citation>
    <scope>NUCLEOTIDE SEQUENCE [LARGE SCALE GENOMIC DNA]</scope>
    <source>
        <strain evidence="6 7">NS331</strain>
    </source>
</reference>
<evidence type="ECO:0000313" key="6">
    <source>
        <dbReference type="EMBL" id="KTT27351.1"/>
    </source>
</evidence>
<dbReference type="GO" id="GO:0005975">
    <property type="term" value="P:carbohydrate metabolic process"/>
    <property type="evidence" value="ECO:0007669"/>
    <property type="project" value="InterPro"/>
</dbReference>
<dbReference type="SUPFAM" id="SSF74650">
    <property type="entry name" value="Galactose mutarotase-like"/>
    <property type="match status" value="1"/>
</dbReference>
<dbReference type="PANTHER" id="PTHR11122">
    <property type="entry name" value="APOSPORY-ASSOCIATED PROTEIN C-RELATED"/>
    <property type="match status" value="1"/>
</dbReference>
<evidence type="ECO:0000256" key="1">
    <source>
        <dbReference type="ARBA" id="ARBA00001096"/>
    </source>
</evidence>
<evidence type="ECO:0000256" key="2">
    <source>
        <dbReference type="ARBA" id="ARBA00005866"/>
    </source>
</evidence>
<keyword evidence="3 4" id="KW-0413">Isomerase</keyword>
<name>A0A147HBR8_9BURK</name>
<evidence type="ECO:0000256" key="3">
    <source>
        <dbReference type="ARBA" id="ARBA00023235"/>
    </source>
</evidence>
<protein>
    <recommendedName>
        <fullName evidence="4">Putative glucose-6-phosphate 1-epimerase</fullName>
        <ecNumber evidence="4">5.1.3.15</ecNumber>
    </recommendedName>
</protein>
<evidence type="ECO:0000313" key="7">
    <source>
        <dbReference type="Proteomes" id="UP000072741"/>
    </source>
</evidence>
<dbReference type="InterPro" id="IPR025532">
    <property type="entry name" value="G6P_1-epimerase"/>
</dbReference>
<evidence type="ECO:0000256" key="5">
    <source>
        <dbReference type="PIRSR" id="PIRSR016020-1"/>
    </source>
</evidence>
<comment type="catalytic activity">
    <reaction evidence="1">
        <text>alpha-D-glucose 6-phosphate = beta-D-glucose 6-phosphate</text>
        <dbReference type="Rhea" id="RHEA:16249"/>
        <dbReference type="ChEBI" id="CHEBI:58225"/>
        <dbReference type="ChEBI" id="CHEBI:58247"/>
        <dbReference type="EC" id="5.1.3.15"/>
    </reaction>
</comment>
<accession>A0A147HBR8</accession>
<dbReference type="InterPro" id="IPR014718">
    <property type="entry name" value="GH-type_carb-bd"/>
</dbReference>
<sequence>MVRGQPAVELSARTGDRLVVALHGGHLLSWQDADGTERLYLSPTALFDGRSAIRGGVPICFPQFNQRGPLPKHGFARNLPWTFAGETAPDAWTLRLTDSDATRAFWPERFGLDLTLSVPRAGVLRIALQVANTGVAPWSFTAALHTYLRVDELADARLLGLQGAPCWDAVRDARATETRDAVGFGEEFDSVYGAPAQPLVLRQPRGDLHIASSPDCPQTVVWNPGPALCARLADMPADGWRHMLCVEAAAIDAPIELAPGAATLLWQQLDARPSSSPTA</sequence>
<dbReference type="PATRIC" id="fig|433924.3.peg.1768"/>
<dbReference type="Gene3D" id="2.70.98.10">
    <property type="match status" value="1"/>
</dbReference>
<comment type="similarity">
    <text evidence="2 4">Belongs to the glucose-6-phosphate 1-epimerase family.</text>
</comment>
<organism evidence="6 7">
    <name type="scientific">Pseudacidovorax intermedius</name>
    <dbReference type="NCBI Taxonomy" id="433924"/>
    <lineage>
        <taxon>Bacteria</taxon>
        <taxon>Pseudomonadati</taxon>
        <taxon>Pseudomonadota</taxon>
        <taxon>Betaproteobacteria</taxon>
        <taxon>Burkholderiales</taxon>
        <taxon>Comamonadaceae</taxon>
        <taxon>Pseudacidovorax</taxon>
    </lineage>
</organism>
<dbReference type="EMBL" id="LDSL01000018">
    <property type="protein sequence ID" value="KTT27351.1"/>
    <property type="molecule type" value="Genomic_DNA"/>
</dbReference>
<dbReference type="GO" id="GO:0047938">
    <property type="term" value="F:glucose-6-phosphate 1-epimerase activity"/>
    <property type="evidence" value="ECO:0007669"/>
    <property type="project" value="UniProtKB-UniRule"/>
</dbReference>
<dbReference type="CDD" id="cd09020">
    <property type="entry name" value="D-hex-6-P-epi_like"/>
    <property type="match status" value="1"/>
</dbReference>
<gene>
    <name evidence="6" type="ORF">NS331_02470</name>
</gene>
<dbReference type="InterPro" id="IPR008183">
    <property type="entry name" value="Aldose_1/G6P_1-epimerase"/>
</dbReference>
<dbReference type="GO" id="GO:0030246">
    <property type="term" value="F:carbohydrate binding"/>
    <property type="evidence" value="ECO:0007669"/>
    <property type="project" value="UniProtKB-UniRule"/>
</dbReference>
<dbReference type="PANTHER" id="PTHR11122:SF13">
    <property type="entry name" value="GLUCOSE-6-PHOSPHATE 1-EPIMERASE"/>
    <property type="match status" value="1"/>
</dbReference>
<dbReference type="PIRSF" id="PIRSF016020">
    <property type="entry name" value="PHexose_mutarotase"/>
    <property type="match status" value="1"/>
</dbReference>